<reference evidence="2" key="1">
    <citation type="submission" date="2023-09" db="EMBL/GenBank/DDBJ databases">
        <title>Paenibacillus sp. chi10 Genome sequencing and assembly.</title>
        <authorList>
            <person name="Kim I."/>
        </authorList>
    </citation>
    <scope>NUCLEOTIDE SEQUENCE [LARGE SCALE GENOMIC DNA]</scope>
    <source>
        <strain evidence="2">chi10</strain>
    </source>
</reference>
<organism evidence="1 2">
    <name type="scientific">Paenibacillus suaedae</name>
    <dbReference type="NCBI Taxonomy" id="3077233"/>
    <lineage>
        <taxon>Bacteria</taxon>
        <taxon>Bacillati</taxon>
        <taxon>Bacillota</taxon>
        <taxon>Bacilli</taxon>
        <taxon>Bacillales</taxon>
        <taxon>Paenibacillaceae</taxon>
        <taxon>Paenibacillus</taxon>
    </lineage>
</organism>
<dbReference type="Proteomes" id="UP001250538">
    <property type="component" value="Unassembled WGS sequence"/>
</dbReference>
<sequence length="54" mass="6310">MIKYELEEGINSFNLFLKDDDHNVKVLIAVIFNDVHARIIKRRMNEYVTSSAKA</sequence>
<dbReference type="EMBL" id="JAVYAA010000001">
    <property type="protein sequence ID" value="MDT8975045.1"/>
    <property type="molecule type" value="Genomic_DNA"/>
</dbReference>
<name>A0AAJ2N2N8_9BACL</name>
<accession>A0AAJ2N2N8</accession>
<comment type="caution">
    <text evidence="1">The sequence shown here is derived from an EMBL/GenBank/DDBJ whole genome shotgun (WGS) entry which is preliminary data.</text>
</comment>
<dbReference type="RefSeq" id="WP_227774260.1">
    <property type="nucleotide sequence ID" value="NZ_JAVYAA010000001.1"/>
</dbReference>
<evidence type="ECO:0000313" key="1">
    <source>
        <dbReference type="EMBL" id="MDT8975045.1"/>
    </source>
</evidence>
<keyword evidence="2" id="KW-1185">Reference proteome</keyword>
<dbReference type="AlphaFoldDB" id="A0AAJ2N2N8"/>
<proteinExistence type="predicted"/>
<gene>
    <name evidence="1" type="ORF">RQP50_02170</name>
</gene>
<protein>
    <submittedName>
        <fullName evidence="1">Uncharacterized protein</fullName>
    </submittedName>
</protein>
<evidence type="ECO:0000313" key="2">
    <source>
        <dbReference type="Proteomes" id="UP001250538"/>
    </source>
</evidence>